<comment type="caution">
    <text evidence="1">The sequence shown here is derived from an EMBL/GenBank/DDBJ whole genome shotgun (WGS) entry which is preliminary data.</text>
</comment>
<dbReference type="InterPro" id="IPR008928">
    <property type="entry name" value="6-hairpin_glycosidase_sf"/>
</dbReference>
<dbReference type="GO" id="GO:0005975">
    <property type="term" value="P:carbohydrate metabolic process"/>
    <property type="evidence" value="ECO:0007669"/>
    <property type="project" value="InterPro"/>
</dbReference>
<protein>
    <submittedName>
        <fullName evidence="1">Uncharacterized protein</fullName>
    </submittedName>
</protein>
<reference evidence="1" key="1">
    <citation type="submission" date="2023-01" db="EMBL/GenBank/DDBJ databases">
        <title>Exploring GABA producing Bacteroides strains toward improving mental health.</title>
        <authorList>
            <person name="Yousuf B."/>
            <person name="Bouhlel N.E."/>
            <person name="Mottawea W."/>
            <person name="Hammami R."/>
        </authorList>
    </citation>
    <scope>NUCLEOTIDE SEQUENCE</scope>
    <source>
        <strain evidence="1">UO.H1047</strain>
    </source>
</reference>
<dbReference type="RefSeq" id="WP_229090967.1">
    <property type="nucleotide sequence ID" value="NZ_CALEGY010000040.1"/>
</dbReference>
<evidence type="ECO:0000313" key="1">
    <source>
        <dbReference type="EMBL" id="MDC7149368.1"/>
    </source>
</evidence>
<dbReference type="AlphaFoldDB" id="A0AAW6I7V0"/>
<gene>
    <name evidence="1" type="ORF">PQG89_07990</name>
</gene>
<proteinExistence type="predicted"/>
<evidence type="ECO:0000313" key="2">
    <source>
        <dbReference type="Proteomes" id="UP001213646"/>
    </source>
</evidence>
<name>A0AAW6I7V0_9BACT</name>
<accession>A0AAW6I7V0</accession>
<dbReference type="SUPFAM" id="SSF48208">
    <property type="entry name" value="Six-hairpin glycosidases"/>
    <property type="match status" value="1"/>
</dbReference>
<dbReference type="EMBL" id="JAQPYX010000071">
    <property type="protein sequence ID" value="MDC7149368.1"/>
    <property type="molecule type" value="Genomic_DNA"/>
</dbReference>
<dbReference type="Proteomes" id="UP001213646">
    <property type="component" value="Unassembled WGS sequence"/>
</dbReference>
<organism evidence="1 2">
    <name type="scientific">Parabacteroides johnsonii</name>
    <dbReference type="NCBI Taxonomy" id="387661"/>
    <lineage>
        <taxon>Bacteria</taxon>
        <taxon>Pseudomonadati</taxon>
        <taxon>Bacteroidota</taxon>
        <taxon>Bacteroidia</taxon>
        <taxon>Bacteroidales</taxon>
        <taxon>Tannerellaceae</taxon>
        <taxon>Parabacteroides</taxon>
    </lineage>
</organism>
<sequence>MSYYPKIFYKYGRQDMGYHYLKELYANERRDYPEVASGVIEGIVCGLAGVDADVTANRITTLPRFTEATRWVSIENIPVFSGKISILHQSAGSSTFVNKSGEELIWRAMFPGNVAMISGMDAKHTNDELGNPFSYLDIVCKPGETKTAEARKYKLEEDEKFD</sequence>